<evidence type="ECO:0000313" key="2">
    <source>
        <dbReference type="EMBL" id="GHD04252.1"/>
    </source>
</evidence>
<dbReference type="Pfam" id="PF20117">
    <property type="entry name" value="DUF6507"/>
    <property type="match status" value="1"/>
</dbReference>
<keyword evidence="3" id="KW-1185">Reference proteome</keyword>
<sequence length="116" mass="12256">MALSDYDISPGALETIKAKVETEHEHISTKRDALSTAVDDCIESCQMPQVASALTEAWNGLLALQTEAAETRVSNAATALGDVARAFRNSDQSMMDDATSAANAVPDLEIDDGKSV</sequence>
<dbReference type="Proteomes" id="UP000642819">
    <property type="component" value="Unassembled WGS sequence"/>
</dbReference>
<gene>
    <name evidence="2" type="ORF">GCM10008096_11350</name>
</gene>
<dbReference type="EMBL" id="BMXK01000004">
    <property type="protein sequence ID" value="GHD04252.1"/>
    <property type="molecule type" value="Genomic_DNA"/>
</dbReference>
<organism evidence="2 3">
    <name type="scientific">Zhihengliuella salsuginis</name>
    <dbReference type="NCBI Taxonomy" id="578222"/>
    <lineage>
        <taxon>Bacteria</taxon>
        <taxon>Bacillati</taxon>
        <taxon>Actinomycetota</taxon>
        <taxon>Actinomycetes</taxon>
        <taxon>Micrococcales</taxon>
        <taxon>Micrococcaceae</taxon>
        <taxon>Zhihengliuella</taxon>
    </lineage>
</organism>
<protein>
    <recommendedName>
        <fullName evidence="4">Excreted virulence factor EspC, type VII ESX diderm</fullName>
    </recommendedName>
</protein>
<dbReference type="InterPro" id="IPR045436">
    <property type="entry name" value="DUF6507"/>
</dbReference>
<reference evidence="3" key="1">
    <citation type="journal article" date="2019" name="Int. J. Syst. Evol. Microbiol.">
        <title>The Global Catalogue of Microorganisms (GCM) 10K type strain sequencing project: providing services to taxonomists for standard genome sequencing and annotation.</title>
        <authorList>
            <consortium name="The Broad Institute Genomics Platform"/>
            <consortium name="The Broad Institute Genome Sequencing Center for Infectious Disease"/>
            <person name="Wu L."/>
            <person name="Ma J."/>
        </authorList>
    </citation>
    <scope>NUCLEOTIDE SEQUENCE [LARGE SCALE GENOMIC DNA]</scope>
    <source>
        <strain evidence="3">KCTC 19466</strain>
    </source>
</reference>
<evidence type="ECO:0008006" key="4">
    <source>
        <dbReference type="Google" id="ProtNLM"/>
    </source>
</evidence>
<evidence type="ECO:0000313" key="3">
    <source>
        <dbReference type="Proteomes" id="UP000642819"/>
    </source>
</evidence>
<accession>A0ABQ3GFD6</accession>
<feature type="region of interest" description="Disordered" evidence="1">
    <location>
        <begin position="91"/>
        <end position="116"/>
    </location>
</feature>
<proteinExistence type="predicted"/>
<name>A0ABQ3GFD6_9MICC</name>
<comment type="caution">
    <text evidence="2">The sequence shown here is derived from an EMBL/GenBank/DDBJ whole genome shotgun (WGS) entry which is preliminary data.</text>
</comment>
<evidence type="ECO:0000256" key="1">
    <source>
        <dbReference type="SAM" id="MobiDB-lite"/>
    </source>
</evidence>